<dbReference type="InterPro" id="IPR038186">
    <property type="entry name" value="CHAD_dom_sf"/>
</dbReference>
<reference evidence="2 3" key="1">
    <citation type="submission" date="2019-06" db="EMBL/GenBank/DDBJ databases">
        <title>YIM 131921 draft genome.</title>
        <authorList>
            <person name="Jiang L."/>
        </authorList>
    </citation>
    <scope>NUCLEOTIDE SEQUENCE [LARGE SCALE GENOMIC DNA]</scope>
    <source>
        <strain evidence="2 3">YIM 131921</strain>
    </source>
</reference>
<dbReference type="Pfam" id="PF05235">
    <property type="entry name" value="CHAD"/>
    <property type="match status" value="1"/>
</dbReference>
<feature type="domain" description="CHAD" evidence="1">
    <location>
        <begin position="9"/>
        <end position="285"/>
    </location>
</feature>
<name>A0A5C4MSK7_9RHOB</name>
<dbReference type="OrthoDB" id="9810907at2"/>
<evidence type="ECO:0000313" key="3">
    <source>
        <dbReference type="Proteomes" id="UP000305887"/>
    </source>
</evidence>
<dbReference type="InterPro" id="IPR007899">
    <property type="entry name" value="CHAD_dom"/>
</dbReference>
<dbReference type="Proteomes" id="UP000305887">
    <property type="component" value="Unassembled WGS sequence"/>
</dbReference>
<evidence type="ECO:0000259" key="1">
    <source>
        <dbReference type="PROSITE" id="PS51708"/>
    </source>
</evidence>
<accession>A0A5C4MSK7</accession>
<evidence type="ECO:0000313" key="2">
    <source>
        <dbReference type="EMBL" id="TNC48998.1"/>
    </source>
</evidence>
<proteinExistence type="predicted"/>
<sequence length="290" mass="32686">MGYAITADDDGVEAALRRIAREEADGALKQVRAEGDLGPRVHEMRKTVKKLRGLLRLVRPVFADAAAENAVLRDAGRGLSALRDAAVQLSTAERLSASLPDDRREALLAPFRAAATHHDARAEAEMLPPFADAMMSLLGRAERWRLRREDWRALEPGLAATWTGARRAMKHARRNTDPEALHEWRKRVKDHWYQARLLRPIWPEMMDPHIKAADQLGELLGQVNDLAVFRERLESAGLGHALLSEAQDLATVRHAELMAEIVPLGRRLLAGRAEALTDRWGMWWRLRRAD</sequence>
<dbReference type="PANTHER" id="PTHR39339:SF1">
    <property type="entry name" value="CHAD DOMAIN-CONTAINING PROTEIN"/>
    <property type="match status" value="1"/>
</dbReference>
<dbReference type="PANTHER" id="PTHR39339">
    <property type="entry name" value="SLR1444 PROTEIN"/>
    <property type="match status" value="1"/>
</dbReference>
<dbReference type="AlphaFoldDB" id="A0A5C4MSK7"/>
<comment type="caution">
    <text evidence="2">The sequence shown here is derived from an EMBL/GenBank/DDBJ whole genome shotgun (WGS) entry which is preliminary data.</text>
</comment>
<dbReference type="PROSITE" id="PS51708">
    <property type="entry name" value="CHAD"/>
    <property type="match status" value="1"/>
</dbReference>
<keyword evidence="3" id="KW-1185">Reference proteome</keyword>
<dbReference type="RefSeq" id="WP_139077283.1">
    <property type="nucleotide sequence ID" value="NZ_VDFU01000014.1"/>
</dbReference>
<dbReference type="Gene3D" id="1.40.20.10">
    <property type="entry name" value="CHAD domain"/>
    <property type="match status" value="1"/>
</dbReference>
<dbReference type="EMBL" id="VDFU01000014">
    <property type="protein sequence ID" value="TNC48998.1"/>
    <property type="molecule type" value="Genomic_DNA"/>
</dbReference>
<organism evidence="2 3">
    <name type="scientific">Rubellimicrobium rubrum</name>
    <dbReference type="NCBI Taxonomy" id="2585369"/>
    <lineage>
        <taxon>Bacteria</taxon>
        <taxon>Pseudomonadati</taxon>
        <taxon>Pseudomonadota</taxon>
        <taxon>Alphaproteobacteria</taxon>
        <taxon>Rhodobacterales</taxon>
        <taxon>Roseobacteraceae</taxon>
        <taxon>Rubellimicrobium</taxon>
    </lineage>
</organism>
<protein>
    <submittedName>
        <fullName evidence="2">CHAD domain-containing protein</fullName>
    </submittedName>
</protein>
<gene>
    <name evidence="2" type="ORF">FHG66_12595</name>
</gene>
<dbReference type="SMART" id="SM00880">
    <property type="entry name" value="CHAD"/>
    <property type="match status" value="1"/>
</dbReference>